<organism evidence="10 11">
    <name type="scientific">Streptomyces piniterrae</name>
    <dbReference type="NCBI Taxonomy" id="2571125"/>
    <lineage>
        <taxon>Bacteria</taxon>
        <taxon>Bacillati</taxon>
        <taxon>Actinomycetota</taxon>
        <taxon>Actinomycetes</taxon>
        <taxon>Kitasatosporales</taxon>
        <taxon>Streptomycetaceae</taxon>
        <taxon>Streptomyces</taxon>
    </lineage>
</organism>
<comment type="caution">
    <text evidence="10">The sequence shown here is derived from an EMBL/GenBank/DDBJ whole genome shotgun (WGS) entry which is preliminary data.</text>
</comment>
<feature type="binding site" evidence="7">
    <location>
        <position position="41"/>
    </location>
    <ligand>
        <name>ATP</name>
        <dbReference type="ChEBI" id="CHEBI:30616"/>
    </ligand>
</feature>
<dbReference type="InterPro" id="IPR000719">
    <property type="entry name" value="Prot_kinase_dom"/>
</dbReference>
<evidence type="ECO:0000313" key="11">
    <source>
        <dbReference type="Proteomes" id="UP000308697"/>
    </source>
</evidence>
<reference evidence="10 11" key="1">
    <citation type="submission" date="2019-04" db="EMBL/GenBank/DDBJ databases">
        <title>Streptomyces piniterrae sp. nov., a heliquinomycin-producing actinomycete isolated from rhizosphere soil of Pinus yunnanensis.</title>
        <authorList>
            <person name="Zhuang X."/>
            <person name="Zhao J."/>
        </authorList>
    </citation>
    <scope>NUCLEOTIDE SEQUENCE [LARGE SCALE GENOMIC DNA]</scope>
    <source>
        <strain evidence="11">jys28</strain>
    </source>
</reference>
<dbReference type="Pfam" id="PF00069">
    <property type="entry name" value="Pkinase"/>
    <property type="match status" value="1"/>
</dbReference>
<feature type="region of interest" description="Disordered" evidence="8">
    <location>
        <begin position="263"/>
        <end position="337"/>
    </location>
</feature>
<dbReference type="PROSITE" id="PS50011">
    <property type="entry name" value="PROTEIN_KINASE_DOM"/>
    <property type="match status" value="1"/>
</dbReference>
<feature type="domain" description="Protein kinase" evidence="9">
    <location>
        <begin position="12"/>
        <end position="271"/>
    </location>
</feature>
<evidence type="ECO:0000256" key="1">
    <source>
        <dbReference type="ARBA" id="ARBA00012513"/>
    </source>
</evidence>
<protein>
    <recommendedName>
        <fullName evidence="1">non-specific serine/threonine protein kinase</fullName>
        <ecNumber evidence="1">2.7.11.1</ecNumber>
    </recommendedName>
</protein>
<keyword evidence="2" id="KW-0723">Serine/threonine-protein kinase</keyword>
<dbReference type="PROSITE" id="PS00107">
    <property type="entry name" value="PROTEIN_KINASE_ATP"/>
    <property type="match status" value="1"/>
</dbReference>
<evidence type="ECO:0000256" key="7">
    <source>
        <dbReference type="PROSITE-ProRule" id="PRU10141"/>
    </source>
</evidence>
<keyword evidence="5" id="KW-0418">Kinase</keyword>
<evidence type="ECO:0000256" key="8">
    <source>
        <dbReference type="SAM" id="MobiDB-lite"/>
    </source>
</evidence>
<dbReference type="SMART" id="SM00220">
    <property type="entry name" value="S_TKc"/>
    <property type="match status" value="1"/>
</dbReference>
<dbReference type="Proteomes" id="UP000308697">
    <property type="component" value="Unassembled WGS sequence"/>
</dbReference>
<keyword evidence="3" id="KW-0808">Transferase</keyword>
<proteinExistence type="predicted"/>
<dbReference type="AlphaFoldDB" id="A0A4V5MLY2"/>
<keyword evidence="11" id="KW-1185">Reference proteome</keyword>
<evidence type="ECO:0000256" key="4">
    <source>
        <dbReference type="ARBA" id="ARBA00022741"/>
    </source>
</evidence>
<dbReference type="EC" id="2.7.11.1" evidence="1"/>
<dbReference type="CDD" id="cd14014">
    <property type="entry name" value="STKc_PknB_like"/>
    <property type="match status" value="1"/>
</dbReference>
<dbReference type="PANTHER" id="PTHR43289">
    <property type="entry name" value="MITOGEN-ACTIVATED PROTEIN KINASE KINASE KINASE 20-RELATED"/>
    <property type="match status" value="1"/>
</dbReference>
<accession>A0A4V5MLY2</accession>
<dbReference type="OrthoDB" id="9762169at2"/>
<gene>
    <name evidence="10" type="ORF">FCH28_01930</name>
</gene>
<dbReference type="InterPro" id="IPR008271">
    <property type="entry name" value="Ser/Thr_kinase_AS"/>
</dbReference>
<dbReference type="PROSITE" id="PS00108">
    <property type="entry name" value="PROTEIN_KINASE_ST"/>
    <property type="match status" value="1"/>
</dbReference>
<dbReference type="PANTHER" id="PTHR43289:SF6">
    <property type="entry name" value="SERINE_THREONINE-PROTEIN KINASE NEKL-3"/>
    <property type="match status" value="1"/>
</dbReference>
<dbReference type="Gene3D" id="3.30.200.20">
    <property type="entry name" value="Phosphorylase Kinase, domain 1"/>
    <property type="match status" value="1"/>
</dbReference>
<keyword evidence="4 7" id="KW-0547">Nucleotide-binding</keyword>
<dbReference type="InterPro" id="IPR011009">
    <property type="entry name" value="Kinase-like_dom_sf"/>
</dbReference>
<dbReference type="Gene3D" id="1.10.510.10">
    <property type="entry name" value="Transferase(Phosphotransferase) domain 1"/>
    <property type="match status" value="1"/>
</dbReference>
<dbReference type="EMBL" id="SUMB01000001">
    <property type="protein sequence ID" value="TJZ58938.1"/>
    <property type="molecule type" value="Genomic_DNA"/>
</dbReference>
<evidence type="ECO:0000259" key="9">
    <source>
        <dbReference type="PROSITE" id="PS50011"/>
    </source>
</evidence>
<feature type="compositionally biased region" description="Low complexity" evidence="8">
    <location>
        <begin position="282"/>
        <end position="335"/>
    </location>
</feature>
<evidence type="ECO:0000256" key="6">
    <source>
        <dbReference type="ARBA" id="ARBA00022840"/>
    </source>
</evidence>
<name>A0A4V5MLY2_9ACTN</name>
<evidence type="ECO:0000313" key="10">
    <source>
        <dbReference type="EMBL" id="TJZ58938.1"/>
    </source>
</evidence>
<dbReference type="GO" id="GO:0004674">
    <property type="term" value="F:protein serine/threonine kinase activity"/>
    <property type="evidence" value="ECO:0007669"/>
    <property type="project" value="UniProtKB-KW"/>
</dbReference>
<evidence type="ECO:0000256" key="3">
    <source>
        <dbReference type="ARBA" id="ARBA00022679"/>
    </source>
</evidence>
<dbReference type="RefSeq" id="WP_136737890.1">
    <property type="nucleotide sequence ID" value="NZ_SUMB01000001.1"/>
</dbReference>
<evidence type="ECO:0000256" key="2">
    <source>
        <dbReference type="ARBA" id="ARBA00022527"/>
    </source>
</evidence>
<dbReference type="SUPFAM" id="SSF56112">
    <property type="entry name" value="Protein kinase-like (PK-like)"/>
    <property type="match status" value="1"/>
</dbReference>
<keyword evidence="6 7" id="KW-0067">ATP-binding</keyword>
<dbReference type="InterPro" id="IPR017441">
    <property type="entry name" value="Protein_kinase_ATP_BS"/>
</dbReference>
<dbReference type="GO" id="GO:0005524">
    <property type="term" value="F:ATP binding"/>
    <property type="evidence" value="ECO:0007669"/>
    <property type="project" value="UniProtKB-UniRule"/>
</dbReference>
<evidence type="ECO:0000256" key="5">
    <source>
        <dbReference type="ARBA" id="ARBA00022777"/>
    </source>
</evidence>
<sequence length="463" mass="48772">MTQQGQLIGGRYRLIRPLGSGGMGQVWKALDETLDSDVAIKELWLPPATAAAERAERLQRAAREARNAAKLRDHPNVVTVHDVVVENEAPWIVMQLVSGGTLQERLAKKGPLSVDAAAKVSEALLKALDAAHRAGIVHRDVKPANVMVDASGGILLTDFGIAANQADQGLTGTGVVIGSAPYLSPERARGEKGKAAGDLFSLGTTLYEAVEGVSPFHRETATGSLHAVAYDEAPPPKRAGRLTPLITRLLEKDQDRRPKISEALALLDPSLPATKRETVATPRAPQKPKSAQKPKSPAKSTAPQKPKSAAKSAAPRPKSPATVAKPSTSGTSAAGSSGGGSGAFMGWLFVAAVVLAILYGENEAFADWVSEGLHGDVSSAQVGDCVHWVPPEGNEQRGWVQVPCWSAATGFTVLERRAGSNCGIPAIVRNTTAKQEIPVYGPGNRTDYLCVMPKPENDSDDDS</sequence>